<dbReference type="AlphaFoldDB" id="A0AAW1T6J8"/>
<accession>A0AAW1T6J8</accession>
<proteinExistence type="predicted"/>
<organism evidence="2 3">
    <name type="scientific">Apatococcus fuscideae</name>
    <dbReference type="NCBI Taxonomy" id="2026836"/>
    <lineage>
        <taxon>Eukaryota</taxon>
        <taxon>Viridiplantae</taxon>
        <taxon>Chlorophyta</taxon>
        <taxon>core chlorophytes</taxon>
        <taxon>Trebouxiophyceae</taxon>
        <taxon>Chlorellales</taxon>
        <taxon>Chlorellaceae</taxon>
        <taxon>Apatococcus</taxon>
    </lineage>
</organism>
<evidence type="ECO:0000259" key="1">
    <source>
        <dbReference type="PROSITE" id="PS51665"/>
    </source>
</evidence>
<protein>
    <recommendedName>
        <fullName evidence="1">Enkurin domain-containing protein</fullName>
    </recommendedName>
</protein>
<sequence length="54" mass="6298">DKWAVINGAYQKLPFSLDTPTKKRRKEELERQLGQIEKDIALLQKGDRLMVVDD</sequence>
<keyword evidence="3" id="KW-1185">Reference proteome</keyword>
<evidence type="ECO:0000313" key="3">
    <source>
        <dbReference type="Proteomes" id="UP001485043"/>
    </source>
</evidence>
<dbReference type="PROSITE" id="PS51665">
    <property type="entry name" value="ENKURIN"/>
    <property type="match status" value="1"/>
</dbReference>
<feature type="domain" description="Enkurin" evidence="1">
    <location>
        <begin position="1"/>
        <end position="51"/>
    </location>
</feature>
<reference evidence="2 3" key="1">
    <citation type="journal article" date="2024" name="Nat. Commun.">
        <title>Phylogenomics reveals the evolutionary origins of lichenization in chlorophyte algae.</title>
        <authorList>
            <person name="Puginier C."/>
            <person name="Libourel C."/>
            <person name="Otte J."/>
            <person name="Skaloud P."/>
            <person name="Haon M."/>
            <person name="Grisel S."/>
            <person name="Petersen M."/>
            <person name="Berrin J.G."/>
            <person name="Delaux P.M."/>
            <person name="Dal Grande F."/>
            <person name="Keller J."/>
        </authorList>
    </citation>
    <scope>NUCLEOTIDE SEQUENCE [LARGE SCALE GENOMIC DNA]</scope>
    <source>
        <strain evidence="2 3">SAG 2523</strain>
    </source>
</reference>
<dbReference type="Pfam" id="PF13864">
    <property type="entry name" value="Enkurin"/>
    <property type="match status" value="1"/>
</dbReference>
<gene>
    <name evidence="2" type="ORF">WJX84_007003</name>
</gene>
<name>A0AAW1T6J8_9CHLO</name>
<dbReference type="InterPro" id="IPR027012">
    <property type="entry name" value="Enkurin_dom"/>
</dbReference>
<dbReference type="EMBL" id="JALJOV010000376">
    <property type="protein sequence ID" value="KAK9864242.1"/>
    <property type="molecule type" value="Genomic_DNA"/>
</dbReference>
<evidence type="ECO:0000313" key="2">
    <source>
        <dbReference type="EMBL" id="KAK9864242.1"/>
    </source>
</evidence>
<feature type="non-terminal residue" evidence="2">
    <location>
        <position position="1"/>
    </location>
</feature>
<dbReference type="Proteomes" id="UP001485043">
    <property type="component" value="Unassembled WGS sequence"/>
</dbReference>
<comment type="caution">
    <text evidence="2">The sequence shown here is derived from an EMBL/GenBank/DDBJ whole genome shotgun (WGS) entry which is preliminary data.</text>
</comment>